<dbReference type="SMART" id="SM00450">
    <property type="entry name" value="RHOD"/>
    <property type="match status" value="1"/>
</dbReference>
<sequence length="221" mass="25529">MKSMNWETLFNKSESIPADQAKELLASRLPGEFTLLDVRQPGEYQEFHLPGAQLIPLKELPDRIEELDRNRETIVYCRSGARSNGACQILRGHSFSRVLNMSGGILQWQGHRVQGSTNQGLEFFLQKDFDSVFAMAYQMEAGLKEFYLLLKDETEDSHFRKILHELARFEDGHMAKLLAQYQQLPQQRPKQGIRWLKEGSPFHHSQMLSEINWTPPKPSIS</sequence>
<keyword evidence="3" id="KW-1185">Reference proteome</keyword>
<accession>A0A8D5FEI8</accession>
<dbReference type="InterPro" id="IPR050229">
    <property type="entry name" value="GlpE_sulfurtransferase"/>
</dbReference>
<dbReference type="PROSITE" id="PS00380">
    <property type="entry name" value="RHODANESE_1"/>
    <property type="match status" value="1"/>
</dbReference>
<dbReference type="PANTHER" id="PTHR43031">
    <property type="entry name" value="FAD-DEPENDENT OXIDOREDUCTASE"/>
    <property type="match status" value="1"/>
</dbReference>
<evidence type="ECO:0000313" key="3">
    <source>
        <dbReference type="Proteomes" id="UP000826725"/>
    </source>
</evidence>
<dbReference type="GO" id="GO:0004792">
    <property type="term" value="F:thiosulfate-cyanide sulfurtransferase activity"/>
    <property type="evidence" value="ECO:0007669"/>
    <property type="project" value="InterPro"/>
</dbReference>
<dbReference type="KEGG" id="dbk:DGMP_08400"/>
<protein>
    <recommendedName>
        <fullName evidence="1">Rhodanese domain-containing protein</fullName>
    </recommendedName>
</protein>
<dbReference type="EMBL" id="AP024086">
    <property type="protein sequence ID" value="BCL60147.1"/>
    <property type="molecule type" value="Genomic_DNA"/>
</dbReference>
<dbReference type="PANTHER" id="PTHR43031:SF1">
    <property type="entry name" value="PYRIDINE NUCLEOTIDE-DISULPHIDE OXIDOREDUCTASE"/>
    <property type="match status" value="1"/>
</dbReference>
<dbReference type="PROSITE" id="PS50206">
    <property type="entry name" value="RHODANESE_3"/>
    <property type="match status" value="1"/>
</dbReference>
<reference evidence="2" key="1">
    <citation type="submission" date="2020-09" db="EMBL/GenBank/DDBJ databases">
        <title>Desulfogranum mesoprofundum gen. nov., sp. nov., a novel mesophilic, sulfate-reducing chemolithoautotroph isolated from a deep-sea hydrothermal vent chimney in the Suiyo Seamount.</title>
        <authorList>
            <person name="Hashimoto Y."/>
            <person name="Nakagawa S."/>
        </authorList>
    </citation>
    <scope>NUCLEOTIDE SEQUENCE</scope>
    <source>
        <strain evidence="2">KT2</strain>
    </source>
</reference>
<dbReference type="RefSeq" id="WP_228856311.1">
    <property type="nucleotide sequence ID" value="NZ_AP024086.1"/>
</dbReference>
<organism evidence="2 3">
    <name type="scientific">Desulfomarina profundi</name>
    <dbReference type="NCBI Taxonomy" id="2772557"/>
    <lineage>
        <taxon>Bacteria</taxon>
        <taxon>Pseudomonadati</taxon>
        <taxon>Thermodesulfobacteriota</taxon>
        <taxon>Desulfobulbia</taxon>
        <taxon>Desulfobulbales</taxon>
        <taxon>Desulfobulbaceae</taxon>
        <taxon>Desulfomarina</taxon>
    </lineage>
</organism>
<dbReference type="InterPro" id="IPR001763">
    <property type="entry name" value="Rhodanese-like_dom"/>
</dbReference>
<gene>
    <name evidence="2" type="ORF">DGMP_08400</name>
</gene>
<proteinExistence type="predicted"/>
<dbReference type="Proteomes" id="UP000826725">
    <property type="component" value="Chromosome"/>
</dbReference>
<dbReference type="Pfam" id="PF00581">
    <property type="entry name" value="Rhodanese"/>
    <property type="match status" value="1"/>
</dbReference>
<name>A0A8D5FEI8_9BACT</name>
<dbReference type="AlphaFoldDB" id="A0A8D5FEI8"/>
<feature type="domain" description="Rhodanese" evidence="1">
    <location>
        <begin position="29"/>
        <end position="115"/>
    </location>
</feature>
<evidence type="ECO:0000259" key="1">
    <source>
        <dbReference type="PROSITE" id="PS50206"/>
    </source>
</evidence>
<dbReference type="CDD" id="cd00158">
    <property type="entry name" value="RHOD"/>
    <property type="match status" value="1"/>
</dbReference>
<evidence type="ECO:0000313" key="2">
    <source>
        <dbReference type="EMBL" id="BCL60147.1"/>
    </source>
</evidence>
<dbReference type="InterPro" id="IPR001307">
    <property type="entry name" value="Thiosulphate_STrfase_CS"/>
</dbReference>